<dbReference type="InterPro" id="IPR012677">
    <property type="entry name" value="Nucleotide-bd_a/b_plait_sf"/>
</dbReference>
<evidence type="ECO:0000313" key="3">
    <source>
        <dbReference type="Proteomes" id="UP001140172"/>
    </source>
</evidence>
<proteinExistence type="predicted"/>
<evidence type="ECO:0000256" key="1">
    <source>
        <dbReference type="SAM" id="MobiDB-lite"/>
    </source>
</evidence>
<keyword evidence="3" id="KW-1185">Reference proteome</keyword>
<dbReference type="OrthoDB" id="5418203at2759"/>
<accession>A0A9W8HCG9</accession>
<reference evidence="2" key="1">
    <citation type="submission" date="2022-07" db="EMBL/GenBank/DDBJ databases">
        <title>Phylogenomic reconstructions and comparative analyses of Kickxellomycotina fungi.</title>
        <authorList>
            <person name="Reynolds N.K."/>
            <person name="Stajich J.E."/>
            <person name="Barry K."/>
            <person name="Grigoriev I.V."/>
            <person name="Crous P."/>
            <person name="Smith M.E."/>
        </authorList>
    </citation>
    <scope>NUCLEOTIDE SEQUENCE</scope>
    <source>
        <strain evidence="2">BCRC 34489</strain>
    </source>
</reference>
<organism evidence="2 3">
    <name type="scientific">Coemansia interrupta</name>
    <dbReference type="NCBI Taxonomy" id="1126814"/>
    <lineage>
        <taxon>Eukaryota</taxon>
        <taxon>Fungi</taxon>
        <taxon>Fungi incertae sedis</taxon>
        <taxon>Zoopagomycota</taxon>
        <taxon>Kickxellomycotina</taxon>
        <taxon>Kickxellomycetes</taxon>
        <taxon>Kickxellales</taxon>
        <taxon>Kickxellaceae</taxon>
        <taxon>Coemansia</taxon>
    </lineage>
</organism>
<evidence type="ECO:0000313" key="2">
    <source>
        <dbReference type="EMBL" id="KAJ2779701.1"/>
    </source>
</evidence>
<dbReference type="AlphaFoldDB" id="A0A9W8HCG9"/>
<feature type="region of interest" description="Disordered" evidence="1">
    <location>
        <begin position="178"/>
        <end position="197"/>
    </location>
</feature>
<name>A0A9W8HCG9_9FUNG</name>
<dbReference type="PANTHER" id="PTHR21678:SF0">
    <property type="entry name" value="C3H1-TYPE DOMAIN-CONTAINING PROTEIN"/>
    <property type="match status" value="1"/>
</dbReference>
<dbReference type="InterPro" id="IPR039884">
    <property type="entry name" value="R3HC1/R3HCL"/>
</dbReference>
<comment type="caution">
    <text evidence="2">The sequence shown here is derived from an EMBL/GenBank/DDBJ whole genome shotgun (WGS) entry which is preliminary data.</text>
</comment>
<dbReference type="PANTHER" id="PTHR21678">
    <property type="entry name" value="GROWTH INHIBITION AND DIFFERENTIATION RELATED PROTEIN 88"/>
    <property type="match status" value="1"/>
</dbReference>
<dbReference type="Gene3D" id="3.30.70.330">
    <property type="match status" value="2"/>
</dbReference>
<sequence length="397" mass="44638">MKHFSNRLYITVHPSQMDHASSEQHSQIRDALSAALMTKPLVAQEAFLKFPGATDEVDQQEQSTLRRFRSLSMSTKERSAWSEDTVKRKYPTDKTIELYQFSSDFETADLNQMLEPYQHHRCERGGYRIKWLNDTRALAVFRRAETAQRVLEDLGSSQLVKLRNYTFSDSDLADFNKKYGDEPGSPTAAAANASEGVSPHPGFDVEHIRYKYRPEVTIELHDFPCPLETTDLQKLFVGYKRDDNIVRIKWFNRNRALAWFTNPQVASEALEDLRTCELVHVKPYMFEAADMRYFNPDNKMAEINSGTLARRRTISSGSTGGGGLTRRNTVSGASHYHRGHMYAASVAHAAAYGAVPSIPSALGAGAINGSMSQAGSAAASPMPPFPRRLRRFSKTED</sequence>
<protein>
    <submittedName>
        <fullName evidence="2">Uncharacterized protein</fullName>
    </submittedName>
</protein>
<gene>
    <name evidence="2" type="ORF">GGI15_003789</name>
</gene>
<feature type="compositionally biased region" description="Basic residues" evidence="1">
    <location>
        <begin position="387"/>
        <end position="397"/>
    </location>
</feature>
<dbReference type="Proteomes" id="UP001140172">
    <property type="component" value="Unassembled WGS sequence"/>
</dbReference>
<dbReference type="EMBL" id="JANBUM010000285">
    <property type="protein sequence ID" value="KAJ2779701.1"/>
    <property type="molecule type" value="Genomic_DNA"/>
</dbReference>
<feature type="region of interest" description="Disordered" evidence="1">
    <location>
        <begin position="372"/>
        <end position="397"/>
    </location>
</feature>